<protein>
    <submittedName>
        <fullName evidence="4">FecR family protein</fullName>
    </submittedName>
</protein>
<keyword evidence="1" id="KW-1133">Transmembrane helix</keyword>
<dbReference type="InterPro" id="IPR006860">
    <property type="entry name" value="FecR"/>
</dbReference>
<dbReference type="PANTHER" id="PTHR30273:SF2">
    <property type="entry name" value="PROTEIN FECR"/>
    <property type="match status" value="1"/>
</dbReference>
<keyword evidence="1" id="KW-0472">Membrane</keyword>
<dbReference type="PIRSF" id="PIRSF018266">
    <property type="entry name" value="FecR"/>
    <property type="match status" value="1"/>
</dbReference>
<evidence type="ECO:0000259" key="2">
    <source>
        <dbReference type="Pfam" id="PF04773"/>
    </source>
</evidence>
<evidence type="ECO:0000256" key="1">
    <source>
        <dbReference type="SAM" id="Phobius"/>
    </source>
</evidence>
<dbReference type="RefSeq" id="WP_139678023.1">
    <property type="nucleotide sequence ID" value="NZ_VDMN01000005.1"/>
</dbReference>
<reference evidence="4 5" key="1">
    <citation type="submission" date="2019-06" db="EMBL/GenBank/DDBJ databases">
        <title>The draft genome of Rhizobium smilacinae PTYR-5.</title>
        <authorList>
            <person name="Liu L."/>
            <person name="Li L."/>
            <person name="Zhang X."/>
        </authorList>
    </citation>
    <scope>NUCLEOTIDE SEQUENCE [LARGE SCALE GENOMIC DNA]</scope>
    <source>
        <strain evidence="4 5">PTYR-5</strain>
    </source>
</reference>
<evidence type="ECO:0000313" key="4">
    <source>
        <dbReference type="EMBL" id="TNM61576.1"/>
    </source>
</evidence>
<dbReference type="Pfam" id="PF16220">
    <property type="entry name" value="DUF4880"/>
    <property type="match status" value="1"/>
</dbReference>
<organism evidence="4 5">
    <name type="scientific">Aliirhizobium smilacinae</name>
    <dbReference type="NCBI Taxonomy" id="1395944"/>
    <lineage>
        <taxon>Bacteria</taxon>
        <taxon>Pseudomonadati</taxon>
        <taxon>Pseudomonadota</taxon>
        <taxon>Alphaproteobacteria</taxon>
        <taxon>Hyphomicrobiales</taxon>
        <taxon>Rhizobiaceae</taxon>
        <taxon>Aliirhizobium</taxon>
    </lineage>
</organism>
<sequence length="314" mass="34120">MSGSSNREHDPDDGADVDRQAAEWFALLLDDGATPTDRANFRAWLERNPAHATAYAELERLWLGASALPEVARPTSQTRRKILRSGGAFAVLTIAGAGSAIYLRSSGADYQTGIGETARFTLSDGSLAELSTASAISLNFTAGQRQVILQQGEAFFTVAPDVSRPFIVDCGQLRSIALGTQFSVGMHDDGIVVGVVEHTVRVSSPTQEQDVQEGQSVLFANGKLSLPTQTDVGTQVSWRDGKLVFISTPFEDVVAKLSRWRRGKMIVMDKGLARRPVSIIVDVHRAGLILENLEHGLPIRIARYSPWLSLIYSQ</sequence>
<dbReference type="GO" id="GO:0016989">
    <property type="term" value="F:sigma factor antagonist activity"/>
    <property type="evidence" value="ECO:0007669"/>
    <property type="project" value="TreeGrafter"/>
</dbReference>
<keyword evidence="1" id="KW-0812">Transmembrane</keyword>
<accession>A0A5C4XDL6</accession>
<keyword evidence="5" id="KW-1185">Reference proteome</keyword>
<dbReference type="PANTHER" id="PTHR30273">
    <property type="entry name" value="PERIPLASMIC SIGNAL SENSOR AND SIGMA FACTOR ACTIVATOR FECR-RELATED"/>
    <property type="match status" value="1"/>
</dbReference>
<dbReference type="Gene3D" id="2.60.120.1440">
    <property type="match status" value="1"/>
</dbReference>
<dbReference type="AlphaFoldDB" id="A0A5C4XDL6"/>
<feature type="domain" description="FecR N-terminal" evidence="3">
    <location>
        <begin position="19"/>
        <end position="61"/>
    </location>
</feature>
<dbReference type="InterPro" id="IPR012373">
    <property type="entry name" value="Ferrdict_sens_TM"/>
</dbReference>
<dbReference type="Proteomes" id="UP000311605">
    <property type="component" value="Unassembled WGS sequence"/>
</dbReference>
<dbReference type="Pfam" id="PF04773">
    <property type="entry name" value="FecR"/>
    <property type="match status" value="1"/>
</dbReference>
<gene>
    <name evidence="4" type="ORF">FHP24_20065</name>
</gene>
<feature type="transmembrane region" description="Helical" evidence="1">
    <location>
        <begin position="82"/>
        <end position="103"/>
    </location>
</feature>
<evidence type="ECO:0000313" key="5">
    <source>
        <dbReference type="Proteomes" id="UP000311605"/>
    </source>
</evidence>
<feature type="domain" description="FecR protein" evidence="2">
    <location>
        <begin position="109"/>
        <end position="200"/>
    </location>
</feature>
<dbReference type="EMBL" id="VDMN01000005">
    <property type="protein sequence ID" value="TNM61576.1"/>
    <property type="molecule type" value="Genomic_DNA"/>
</dbReference>
<dbReference type="OrthoDB" id="9798846at2"/>
<name>A0A5C4XDL6_9HYPH</name>
<comment type="caution">
    <text evidence="4">The sequence shown here is derived from an EMBL/GenBank/DDBJ whole genome shotgun (WGS) entry which is preliminary data.</text>
</comment>
<evidence type="ECO:0000259" key="3">
    <source>
        <dbReference type="Pfam" id="PF16220"/>
    </source>
</evidence>
<dbReference type="Gene3D" id="3.55.50.30">
    <property type="match status" value="1"/>
</dbReference>
<dbReference type="InterPro" id="IPR032623">
    <property type="entry name" value="FecR_N"/>
</dbReference>
<proteinExistence type="predicted"/>